<dbReference type="PIRSF" id="PIRSF002741">
    <property type="entry name" value="MppA"/>
    <property type="match status" value="1"/>
</dbReference>
<keyword evidence="3" id="KW-1185">Reference proteome</keyword>
<evidence type="ECO:0000256" key="1">
    <source>
        <dbReference type="ARBA" id="ARBA00022729"/>
    </source>
</evidence>
<accession>A0A1C0AMW6</accession>
<evidence type="ECO:0000313" key="3">
    <source>
        <dbReference type="Proteomes" id="UP000093501"/>
    </source>
</evidence>
<dbReference type="GO" id="GO:0015833">
    <property type="term" value="P:peptide transport"/>
    <property type="evidence" value="ECO:0007669"/>
    <property type="project" value="TreeGrafter"/>
</dbReference>
<gene>
    <name evidence="2" type="ORF">BCR15_02470</name>
</gene>
<dbReference type="Proteomes" id="UP000093501">
    <property type="component" value="Unassembled WGS sequence"/>
</dbReference>
<dbReference type="Gene3D" id="3.40.190.10">
    <property type="entry name" value="Periplasmic binding protein-like II"/>
    <property type="match status" value="1"/>
</dbReference>
<dbReference type="PANTHER" id="PTHR30290:SF38">
    <property type="entry name" value="D,D-DIPEPTIDE-BINDING PERIPLASMIC PROTEIN DDPA-RELATED"/>
    <property type="match status" value="1"/>
</dbReference>
<dbReference type="SUPFAM" id="SSF53850">
    <property type="entry name" value="Periplasmic binding protein-like II"/>
    <property type="match status" value="1"/>
</dbReference>
<dbReference type="InterPro" id="IPR039424">
    <property type="entry name" value="SBP_5"/>
</dbReference>
<sequence length="500" mass="54476">MRRARTLGIVAVVLLASLLGACTRPPQVEEPERTLEIGATGEPAGLDMITVSGAGTPFVLLYNVYETLVKLDGEGNIDPLLASEWTMSEDNTVYTFTLDKGARFASGTDVTAEAVVASFERNRSEAATDQIMGKWQVVDTIEAVDEDTVEITLSQASNQWLYEMTGPAGIVTDPTGDADLNTTPAGSGPYEFAAWEEGSAIELVANDGYWGTPPRFDSVTFRYYADPNAMNTAMLSGQLDIISNLTVPQAIEQFADETAYTVHEGTTDGEVVLGFNHRTPALQDLRVRQAINHAIDREALIDAAWGGKGTLIGSMVPPTDPWYEDLSDTYPYDPEKAKALLAEAGMASGLSLRLRVPNLPYGPPAGRFIAAQLEEVGIDVVLDELEFPARWLDLVYTKFDYDMTIVAHVEPRDLEAFANPDYYWGYDNPEFQRLIEEADAGSPEEQVTKLQEAARLLADDAAADWLFLLPNIIVTTPDISGIQANQVSLAFDLTTIAARS</sequence>
<name>A0A1C0AMW6_9ACTN</name>
<protein>
    <submittedName>
        <fullName evidence="2">ABC transporter substrate-binding protein</fullName>
    </submittedName>
</protein>
<comment type="caution">
    <text evidence="2">The sequence shown here is derived from an EMBL/GenBank/DDBJ whole genome shotgun (WGS) entry which is preliminary data.</text>
</comment>
<keyword evidence="1" id="KW-0732">Signal</keyword>
<dbReference type="AlphaFoldDB" id="A0A1C0AMW6"/>
<reference evidence="3" key="1">
    <citation type="submission" date="2016-07" db="EMBL/GenBank/DDBJ databases">
        <authorList>
            <person name="Florea S."/>
            <person name="Webb J.S."/>
            <person name="Jaromczyk J."/>
            <person name="Schardl C.L."/>
        </authorList>
    </citation>
    <scope>NUCLEOTIDE SEQUENCE [LARGE SCALE GENOMIC DNA]</scope>
    <source>
        <strain evidence="3">IPBSL-7</strain>
    </source>
</reference>
<evidence type="ECO:0000313" key="2">
    <source>
        <dbReference type="EMBL" id="OCL34579.1"/>
    </source>
</evidence>
<dbReference type="GO" id="GO:0042597">
    <property type="term" value="C:periplasmic space"/>
    <property type="evidence" value="ECO:0007669"/>
    <property type="project" value="UniProtKB-ARBA"/>
</dbReference>
<dbReference type="CDD" id="cd08494">
    <property type="entry name" value="PBP2_NikA_DppA_OppA_like_6"/>
    <property type="match status" value="1"/>
</dbReference>
<dbReference type="InterPro" id="IPR030678">
    <property type="entry name" value="Peptide/Ni-bd"/>
</dbReference>
<dbReference type="GO" id="GO:0043190">
    <property type="term" value="C:ATP-binding cassette (ABC) transporter complex"/>
    <property type="evidence" value="ECO:0007669"/>
    <property type="project" value="InterPro"/>
</dbReference>
<dbReference type="EMBL" id="MBQD01000020">
    <property type="protein sequence ID" value="OCL34579.1"/>
    <property type="molecule type" value="Genomic_DNA"/>
</dbReference>
<organism evidence="2 3">
    <name type="scientific">Tessaracoccus lapidicaptus</name>
    <dbReference type="NCBI Taxonomy" id="1427523"/>
    <lineage>
        <taxon>Bacteria</taxon>
        <taxon>Bacillati</taxon>
        <taxon>Actinomycetota</taxon>
        <taxon>Actinomycetes</taxon>
        <taxon>Propionibacteriales</taxon>
        <taxon>Propionibacteriaceae</taxon>
        <taxon>Tessaracoccus</taxon>
    </lineage>
</organism>
<dbReference type="GO" id="GO:1904680">
    <property type="term" value="F:peptide transmembrane transporter activity"/>
    <property type="evidence" value="ECO:0007669"/>
    <property type="project" value="TreeGrafter"/>
</dbReference>
<dbReference type="Pfam" id="PF00496">
    <property type="entry name" value="SBP_bac_5"/>
    <property type="match status" value="1"/>
</dbReference>
<proteinExistence type="predicted"/>
<dbReference type="Gene3D" id="3.10.105.10">
    <property type="entry name" value="Dipeptide-binding Protein, Domain 3"/>
    <property type="match status" value="1"/>
</dbReference>
<dbReference type="PROSITE" id="PS51257">
    <property type="entry name" value="PROKAR_LIPOPROTEIN"/>
    <property type="match status" value="1"/>
</dbReference>
<dbReference type="PANTHER" id="PTHR30290">
    <property type="entry name" value="PERIPLASMIC BINDING COMPONENT OF ABC TRANSPORTER"/>
    <property type="match status" value="1"/>
</dbReference>
<dbReference type="InterPro" id="IPR000914">
    <property type="entry name" value="SBP_5_dom"/>
</dbReference>